<evidence type="ECO:0000313" key="2">
    <source>
        <dbReference type="EMBL" id="OGF67987.1"/>
    </source>
</evidence>
<dbReference type="Pfam" id="PF13646">
    <property type="entry name" value="HEAT_2"/>
    <property type="match status" value="1"/>
</dbReference>
<dbReference type="STRING" id="1817863.A2Y62_22120"/>
<protein>
    <recommendedName>
        <fullName evidence="4">Zinc-finger domain-containing protein</fullName>
    </recommendedName>
</protein>
<dbReference type="Gene3D" id="1.25.10.10">
    <property type="entry name" value="Leucine-rich Repeat Variant"/>
    <property type="match status" value="1"/>
</dbReference>
<name>A0A1F5VXI0_9BACT</name>
<keyword evidence="1" id="KW-0472">Membrane</keyword>
<reference evidence="2 3" key="1">
    <citation type="journal article" date="2016" name="Nat. Commun.">
        <title>Thousands of microbial genomes shed light on interconnected biogeochemical processes in an aquifer system.</title>
        <authorList>
            <person name="Anantharaman K."/>
            <person name="Brown C.T."/>
            <person name="Hug L.A."/>
            <person name="Sharon I."/>
            <person name="Castelle C.J."/>
            <person name="Probst A.J."/>
            <person name="Thomas B.C."/>
            <person name="Singh A."/>
            <person name="Wilkins M.J."/>
            <person name="Karaoz U."/>
            <person name="Brodie E.L."/>
            <person name="Williams K.H."/>
            <person name="Hubbard S.S."/>
            <person name="Banfield J.F."/>
        </authorList>
    </citation>
    <scope>NUCLEOTIDE SEQUENCE [LARGE SCALE GENOMIC DNA]</scope>
</reference>
<dbReference type="InterPro" id="IPR016024">
    <property type="entry name" value="ARM-type_fold"/>
</dbReference>
<comment type="caution">
    <text evidence="2">The sequence shown here is derived from an EMBL/GenBank/DDBJ whole genome shotgun (WGS) entry which is preliminary data.</text>
</comment>
<dbReference type="SUPFAM" id="SSF48371">
    <property type="entry name" value="ARM repeat"/>
    <property type="match status" value="1"/>
</dbReference>
<keyword evidence="1" id="KW-0812">Transmembrane</keyword>
<evidence type="ECO:0000256" key="1">
    <source>
        <dbReference type="SAM" id="Phobius"/>
    </source>
</evidence>
<keyword evidence="1" id="KW-1133">Transmembrane helix</keyword>
<evidence type="ECO:0008006" key="4">
    <source>
        <dbReference type="Google" id="ProtNLM"/>
    </source>
</evidence>
<feature type="transmembrane region" description="Helical" evidence="1">
    <location>
        <begin position="97"/>
        <end position="123"/>
    </location>
</feature>
<dbReference type="Proteomes" id="UP000178943">
    <property type="component" value="Unassembled WGS sequence"/>
</dbReference>
<sequence length="276" mass="31495">MKCQDIREKFPDILIGEIEQQMMKTIQEHIADCVGCREELENLSLLWAKLEVIPEEQPGPGVREGFYAMLESQKRETEDRVQTKQSMSWIKRLMHNILIPQTVFQNPVVYALLILGFVGGYIVHSFSNSSGEFAALQQEVQQTRQLVALSLLKQPSASDRIMGAAWSRKVEEPDQETLKVLIDILNNDTSSNVRLSALDSLTRFYDYPYVREQLIRSLMEQSSPIVQIALIDLMGEMRDDHALPVLNQLVMKEGTNEQVKTQAKNCIQKLSSKTKI</sequence>
<dbReference type="AlphaFoldDB" id="A0A1F5VXI0"/>
<accession>A0A1F5VXI0</accession>
<evidence type="ECO:0000313" key="3">
    <source>
        <dbReference type="Proteomes" id="UP000178943"/>
    </source>
</evidence>
<organism evidence="2 3">
    <name type="scientific">Candidatus Fischerbacteria bacterium RBG_13_37_8</name>
    <dbReference type="NCBI Taxonomy" id="1817863"/>
    <lineage>
        <taxon>Bacteria</taxon>
        <taxon>Candidatus Fischeribacteriota</taxon>
    </lineage>
</organism>
<dbReference type="EMBL" id="MFGW01000036">
    <property type="protein sequence ID" value="OGF67987.1"/>
    <property type="molecule type" value="Genomic_DNA"/>
</dbReference>
<dbReference type="InterPro" id="IPR011989">
    <property type="entry name" value="ARM-like"/>
</dbReference>
<proteinExistence type="predicted"/>
<gene>
    <name evidence="2" type="ORF">A2Y62_22120</name>
</gene>